<dbReference type="Proteomes" id="UP000262939">
    <property type="component" value="Unassembled WGS sequence"/>
</dbReference>
<organism evidence="3 4">
    <name type="scientific">Peribacillus glennii</name>
    <dbReference type="NCBI Taxonomy" id="2303991"/>
    <lineage>
        <taxon>Bacteria</taxon>
        <taxon>Bacillati</taxon>
        <taxon>Bacillota</taxon>
        <taxon>Bacilli</taxon>
        <taxon>Bacillales</taxon>
        <taxon>Bacillaceae</taxon>
        <taxon>Peribacillus</taxon>
    </lineage>
</organism>
<dbReference type="RefSeq" id="WP_117321217.1">
    <property type="nucleotide sequence ID" value="NZ_QVTD01000003.1"/>
</dbReference>
<reference evidence="3 4" key="1">
    <citation type="submission" date="2018-08" db="EMBL/GenBank/DDBJ databases">
        <title>Bacillus chawlae sp. nov., Bacillus glennii sp. nov., and Bacillus saganii sp. nov. Isolated from the Vehicle Assembly Building at Kennedy Space Center where the Viking Spacecraft were Assembled.</title>
        <authorList>
            <person name="Seuylemezian A."/>
            <person name="Vaishampayan P."/>
        </authorList>
    </citation>
    <scope>NUCLEOTIDE SEQUENCE [LARGE SCALE GENOMIC DNA]</scope>
    <source>
        <strain evidence="3 4">V44-8</strain>
    </source>
</reference>
<keyword evidence="4" id="KW-1185">Reference proteome</keyword>
<dbReference type="Gene3D" id="3.90.1300.10">
    <property type="entry name" value="Amidase signature (AS) domain"/>
    <property type="match status" value="1"/>
</dbReference>
<dbReference type="Pfam" id="PF01425">
    <property type="entry name" value="Amidase"/>
    <property type="match status" value="1"/>
</dbReference>
<dbReference type="OrthoDB" id="9811471at2"/>
<evidence type="ECO:0000313" key="4">
    <source>
        <dbReference type="Proteomes" id="UP000262939"/>
    </source>
</evidence>
<dbReference type="PANTHER" id="PTHR11895:SF7">
    <property type="entry name" value="GLUTAMYL-TRNA(GLN) AMIDOTRANSFERASE SUBUNIT A, MITOCHONDRIAL"/>
    <property type="match status" value="1"/>
</dbReference>
<sequence length="453" mass="49105">MSVKEKRELLYKSIDEIAALYRSKEVSPVEVTEATLELQAELEPKLNAFITVMGEEALQQSREAEGVFAKGETVGKLFGIPVSMKDIFMTKGIKTTMASRILKDYVPTEDSYLYNALKAAGSIVFGKANLLEFAYGAVHPDYGQCNNPWDTNRTAGGSSNGSASSVAAGIGFASIGTDTGGSIRLPSSFCGIVGLKPSYDTVSRQGLFHLSHSLDHIGPLTRTVRDNAIVLESISSRKVNYDSVFTGSIKGVKIGVIRSLTESIIHPEVSELVNSAIRQLTDLGAEVIEVEIPGIDTALEIAFPILLSEGSYHHKAWYPERAGDYAEGTVMNIKEGFNVSAVSYVEALEKKRAFAEKIDAMFERVDALVCPTSPSPATERDPSFEDTTYDFTQRTIPFNISGNPAITVSAGNTASQNLPVGIQFIGRRLDEATIYRIADAYQTSTGGFRRPPL</sequence>
<dbReference type="InterPro" id="IPR036928">
    <property type="entry name" value="AS_sf"/>
</dbReference>
<gene>
    <name evidence="3" type="ORF">D0466_03770</name>
</gene>
<dbReference type="EMBL" id="QVTD01000003">
    <property type="protein sequence ID" value="RFU65041.1"/>
    <property type="molecule type" value="Genomic_DNA"/>
</dbReference>
<proteinExistence type="inferred from homology"/>
<protein>
    <submittedName>
        <fullName evidence="3">Amidase</fullName>
    </submittedName>
</protein>
<dbReference type="SUPFAM" id="SSF75304">
    <property type="entry name" value="Amidase signature (AS) enzymes"/>
    <property type="match status" value="1"/>
</dbReference>
<feature type="domain" description="Amidase" evidence="2">
    <location>
        <begin position="30"/>
        <end position="434"/>
    </location>
</feature>
<evidence type="ECO:0000259" key="2">
    <source>
        <dbReference type="Pfam" id="PF01425"/>
    </source>
</evidence>
<evidence type="ECO:0000313" key="3">
    <source>
        <dbReference type="EMBL" id="RFU65041.1"/>
    </source>
</evidence>
<comment type="caution">
    <text evidence="3">The sequence shown here is derived from an EMBL/GenBank/DDBJ whole genome shotgun (WGS) entry which is preliminary data.</text>
</comment>
<dbReference type="InterPro" id="IPR023631">
    <property type="entry name" value="Amidase_dom"/>
</dbReference>
<accession>A0A372LFF5</accession>
<dbReference type="GO" id="GO:0003824">
    <property type="term" value="F:catalytic activity"/>
    <property type="evidence" value="ECO:0007669"/>
    <property type="project" value="InterPro"/>
</dbReference>
<dbReference type="InterPro" id="IPR000120">
    <property type="entry name" value="Amidase"/>
</dbReference>
<dbReference type="PANTHER" id="PTHR11895">
    <property type="entry name" value="TRANSAMIDASE"/>
    <property type="match status" value="1"/>
</dbReference>
<name>A0A372LFF5_9BACI</name>
<comment type="similarity">
    <text evidence="1">Belongs to the amidase family.</text>
</comment>
<evidence type="ECO:0000256" key="1">
    <source>
        <dbReference type="ARBA" id="ARBA00009199"/>
    </source>
</evidence>
<dbReference type="AlphaFoldDB" id="A0A372LFF5"/>